<proteinExistence type="inferred from homology"/>
<comment type="caution">
    <text evidence="18">Lacks conserved residue(s) required for the propagation of feature annotation.</text>
</comment>
<name>A0A0D3MD37_9MONO</name>
<dbReference type="GO" id="GO:0020002">
    <property type="term" value="C:host cell plasma membrane"/>
    <property type="evidence" value="ECO:0007669"/>
    <property type="project" value="UniProtKB-SubCell"/>
</dbReference>
<dbReference type="SUPFAM" id="SSF58069">
    <property type="entry name" value="Virus ectodomain"/>
    <property type="match status" value="1"/>
</dbReference>
<dbReference type="GO" id="GO:0019031">
    <property type="term" value="C:viral envelope"/>
    <property type="evidence" value="ECO:0007669"/>
    <property type="project" value="UniProtKB-KW"/>
</dbReference>
<keyword evidence="8" id="KW-0732">Signal</keyword>
<keyword evidence="11 18" id="KW-0261">Viral envelope protein</keyword>
<keyword evidence="12 18" id="KW-1133">Transmembrane helix</keyword>
<dbReference type="EMBL" id="KJ641654">
    <property type="protein sequence ID" value="AIF74181.1"/>
    <property type="molecule type" value="Viral_cRNA"/>
</dbReference>
<keyword evidence="9" id="KW-0946">Virion</keyword>
<evidence type="ECO:0000256" key="16">
    <source>
        <dbReference type="ARBA" id="ARBA00023180"/>
    </source>
</evidence>
<feature type="transmembrane region" description="Helical" evidence="18">
    <location>
        <begin position="492"/>
        <end position="516"/>
    </location>
</feature>
<keyword evidence="15" id="KW-1015">Disulfide bond</keyword>
<accession>A0A0D3MD37</accession>
<reference evidence="19" key="1">
    <citation type="journal article" date="2016" name="ISME J.">
        <title>Deciphering the bat virome catalog to better understand the ecological diversity of bat viruses and the bat origin of emerging infectious diseases.</title>
        <authorList>
            <person name="Wu Z."/>
            <person name="Yang L."/>
            <person name="Ren X."/>
            <person name="He G."/>
            <person name="Zhang J."/>
            <person name="Yang J."/>
            <person name="Qian Z."/>
            <person name="Dong J."/>
            <person name="Sun L."/>
            <person name="Zhu Y."/>
            <person name="Du J."/>
            <person name="Yang F."/>
            <person name="Zhang S."/>
            <person name="Jin Q."/>
        </authorList>
    </citation>
    <scope>NUCLEOTIDE SEQUENCE</scope>
    <source>
        <strain evidence="19">BtHa-ParaV/GD2012</strain>
    </source>
</reference>
<comment type="subcellular location">
    <subcellularLocation>
        <location evidence="18">Virion membrane</location>
        <topology evidence="18">Single-pass type I membrane protein</topology>
    </subcellularLocation>
    <subcellularLocation>
        <location evidence="18">Host cell membrane</location>
        <topology evidence="18">Single-pass membrane protein</topology>
    </subcellularLocation>
</comment>
<evidence type="ECO:0000256" key="15">
    <source>
        <dbReference type="ARBA" id="ARBA00023157"/>
    </source>
</evidence>
<evidence type="ECO:0000256" key="10">
    <source>
        <dbReference type="ARBA" id="ARBA00022870"/>
    </source>
</evidence>
<keyword evidence="3" id="KW-1168">Fusion of virus membrane with host membrane</keyword>
<comment type="subunit">
    <text evidence="18">Homotrimer of disulfide-linked F1-F2.</text>
</comment>
<evidence type="ECO:0000256" key="3">
    <source>
        <dbReference type="ARBA" id="ARBA00022506"/>
    </source>
</evidence>
<dbReference type="Pfam" id="PF00523">
    <property type="entry name" value="Fusion_gly"/>
    <property type="match status" value="1"/>
</dbReference>
<evidence type="ECO:0000256" key="8">
    <source>
        <dbReference type="ARBA" id="ARBA00022729"/>
    </source>
</evidence>
<dbReference type="GO" id="GO:0046718">
    <property type="term" value="P:symbiont entry into host cell"/>
    <property type="evidence" value="ECO:0007669"/>
    <property type="project" value="UniProtKB-KW"/>
</dbReference>
<evidence type="ECO:0000256" key="7">
    <source>
        <dbReference type="ARBA" id="ARBA00022692"/>
    </source>
</evidence>
<keyword evidence="10" id="KW-1043">Host membrane</keyword>
<keyword evidence="17" id="KW-1160">Virus entry into host cell</keyword>
<evidence type="ECO:0000256" key="6">
    <source>
        <dbReference type="ARBA" id="ARBA00022595"/>
    </source>
</evidence>
<evidence type="ECO:0000256" key="14">
    <source>
        <dbReference type="ARBA" id="ARBA00023136"/>
    </source>
</evidence>
<keyword evidence="14 18" id="KW-0472">Membrane</keyword>
<sequence length="546" mass="59902">MEGNRYIKWGTLLFAYSILYNSPLVDSIASEILPNLGILISSTRPLVYYAQNSPQFIVVSFIPNLPASSNGCNLTSLLRYKTTVKQLLTPLYLNIQRIIPQNQTSRRRKRFAGVAIGLAALGVATAAQVTAAIALNKANANAAAIQQLASSLDYTNNAIQSLISGSKVVGTAIQAIQSQINNVIIPAMDQMQCQIYDNKIAGILNLYLIELITIFGSSVTNPALQPLSIQAIYTLLQGTAMAVLNNTDMVTNNGITVPVQQLYQAQVMAVDLNKLTITLSISNPSLAPESSAWIYDILTITVNTNNTEYLAQIPNRVLEQGGLYYAFGGDHCVSTESSFLCEYSDASLLPKSTQQCLTGNLNQCPLSPIVASLPTRFASMGGNIIANCKNMKCQCSDPIYPISQSSAQPITVITAQACKSIWLDNLNFVITPSENITYQMNVSINQNQILHTAPLDISLQLKQLNSSLTDAEYWLDASRNALEHVDTNSWSFIWLVVLSVLIAILCLLILLQCLMMRFLYRQLYYRHDEISLPPPYTKEGSNTFSL</sequence>
<evidence type="ECO:0000256" key="2">
    <source>
        <dbReference type="ARBA" id="ARBA00016586"/>
    </source>
</evidence>
<dbReference type="Gene3D" id="1.10.287.2480">
    <property type="match status" value="1"/>
</dbReference>
<dbReference type="Gene3D" id="2.60.40.1690">
    <property type="entry name" value="Head and neck region of the ectodomain of NDV fusion glycoprotein"/>
    <property type="match status" value="1"/>
</dbReference>
<protein>
    <recommendedName>
        <fullName evidence="2 18">Fusion glycoprotein F0</fullName>
    </recommendedName>
</protein>
<dbReference type="GO" id="GO:0019064">
    <property type="term" value="P:fusion of virus membrane with host plasma membrane"/>
    <property type="evidence" value="ECO:0007669"/>
    <property type="project" value="UniProtKB-KW"/>
</dbReference>
<comment type="similarity">
    <text evidence="1 18">Belongs to the paramyxoviruses fusion glycoprotein family.</text>
</comment>
<keyword evidence="16" id="KW-0325">Glycoprotein</keyword>
<evidence type="ECO:0000256" key="18">
    <source>
        <dbReference type="RuleBase" id="RU003705"/>
    </source>
</evidence>
<dbReference type="SUPFAM" id="SSF69922">
    <property type="entry name" value="Head and neck region of the ectodomain of NDV fusion glycoprotein"/>
    <property type="match status" value="1"/>
</dbReference>
<keyword evidence="5" id="KW-1169">Fusion of virus membrane with host cell membrane</keyword>
<keyword evidence="13" id="KW-0175">Coiled coil</keyword>
<evidence type="ECO:0000256" key="9">
    <source>
        <dbReference type="ARBA" id="ARBA00022844"/>
    </source>
</evidence>
<evidence type="ECO:0000256" key="11">
    <source>
        <dbReference type="ARBA" id="ARBA00022879"/>
    </source>
</evidence>
<dbReference type="GO" id="GO:0055036">
    <property type="term" value="C:virion membrane"/>
    <property type="evidence" value="ECO:0007669"/>
    <property type="project" value="UniProtKB-SubCell"/>
</dbReference>
<evidence type="ECO:0000256" key="17">
    <source>
        <dbReference type="ARBA" id="ARBA00023296"/>
    </source>
</evidence>
<keyword evidence="6" id="KW-1162">Viral penetration into host cytoplasm</keyword>
<organism evidence="19">
    <name type="scientific">Bat paramyxovirus</name>
    <dbReference type="NCBI Taxonomy" id="1300978"/>
    <lineage>
        <taxon>Viruses</taxon>
        <taxon>Riboviria</taxon>
        <taxon>Orthornavirae</taxon>
        <taxon>Negarnaviricota</taxon>
        <taxon>Haploviricotina</taxon>
        <taxon>Monjiviricetes</taxon>
        <taxon>Mononegavirales</taxon>
        <taxon>Paramyxoviridae</taxon>
        <taxon>Orthoparamyxovirinae</taxon>
        <taxon>Parajeilongvirus</taxon>
        <taxon>Parajeilongvirus hainanense</taxon>
        <taxon>Jeilongvirus murinae</taxon>
    </lineage>
</organism>
<evidence type="ECO:0000313" key="19">
    <source>
        <dbReference type="EMBL" id="AIF74181.1"/>
    </source>
</evidence>
<dbReference type="Gene3D" id="6.10.10.110">
    <property type="match status" value="1"/>
</dbReference>
<evidence type="ECO:0000256" key="5">
    <source>
        <dbReference type="ARBA" id="ARBA00022521"/>
    </source>
</evidence>
<evidence type="ECO:0000256" key="4">
    <source>
        <dbReference type="ARBA" id="ARBA00022511"/>
    </source>
</evidence>
<dbReference type="InterPro" id="IPR000776">
    <property type="entry name" value="Fusion_F0_Paramyxovir"/>
</dbReference>
<keyword evidence="7 18" id="KW-0812">Transmembrane</keyword>
<evidence type="ECO:0000256" key="1">
    <source>
        <dbReference type="ARBA" id="ARBA00008211"/>
    </source>
</evidence>
<dbReference type="Gene3D" id="2.40.490.10">
    <property type="entry name" value="Newcastle disease virus like domain"/>
    <property type="match status" value="1"/>
</dbReference>
<keyword evidence="4" id="KW-1032">Host cell membrane</keyword>
<evidence type="ECO:0000256" key="13">
    <source>
        <dbReference type="ARBA" id="ARBA00023054"/>
    </source>
</evidence>
<evidence type="ECO:0000256" key="12">
    <source>
        <dbReference type="ARBA" id="ARBA00022989"/>
    </source>
</evidence>
<feature type="transmembrane region" description="Helical" evidence="18">
    <location>
        <begin position="111"/>
        <end position="135"/>
    </location>
</feature>